<evidence type="ECO:0000259" key="8">
    <source>
        <dbReference type="PROSITE" id="PS50075"/>
    </source>
</evidence>
<keyword evidence="6" id="KW-0511">Multifunctional enzyme</keyword>
<dbReference type="Gene3D" id="3.40.366.10">
    <property type="entry name" value="Malonyl-Coenzyme A Acyl Carrier Protein, domain 2"/>
    <property type="match status" value="1"/>
</dbReference>
<dbReference type="SMART" id="SM00827">
    <property type="entry name" value="PKS_AT"/>
    <property type="match status" value="1"/>
</dbReference>
<dbReference type="CDD" id="cd00833">
    <property type="entry name" value="PKS"/>
    <property type="match status" value="1"/>
</dbReference>
<dbReference type="Gene3D" id="3.40.47.10">
    <property type="match status" value="1"/>
</dbReference>
<dbReference type="Proteomes" id="UP000791080">
    <property type="component" value="Unassembled WGS sequence"/>
</dbReference>
<dbReference type="Pfam" id="PF16197">
    <property type="entry name" value="KAsynt_C_assoc"/>
    <property type="match status" value="1"/>
</dbReference>
<dbReference type="SMART" id="SM01294">
    <property type="entry name" value="PKS_PP_betabranch"/>
    <property type="match status" value="1"/>
</dbReference>
<protein>
    <submittedName>
        <fullName evidence="10">Acyl transferase domain-containing protein</fullName>
    </submittedName>
</protein>
<evidence type="ECO:0000256" key="5">
    <source>
        <dbReference type="ARBA" id="ARBA00023194"/>
    </source>
</evidence>
<evidence type="ECO:0000313" key="11">
    <source>
        <dbReference type="Proteomes" id="UP000791080"/>
    </source>
</evidence>
<name>A0ABT1JEN4_ACTCY</name>
<dbReference type="PROSITE" id="PS50075">
    <property type="entry name" value="CARRIER"/>
    <property type="match status" value="1"/>
</dbReference>
<dbReference type="SMART" id="SM00823">
    <property type="entry name" value="PKS_PP"/>
    <property type="match status" value="1"/>
</dbReference>
<dbReference type="InterPro" id="IPR014031">
    <property type="entry name" value="Ketoacyl_synth_C"/>
</dbReference>
<dbReference type="InterPro" id="IPR041618">
    <property type="entry name" value="PKS_DE"/>
</dbReference>
<dbReference type="InterPro" id="IPR020841">
    <property type="entry name" value="PKS_Beta-ketoAc_synthase_dom"/>
</dbReference>
<feature type="domain" description="Ketosynthase family 3 (KS3)" evidence="9">
    <location>
        <begin position="34"/>
        <end position="449"/>
    </location>
</feature>
<evidence type="ECO:0000256" key="6">
    <source>
        <dbReference type="ARBA" id="ARBA00023268"/>
    </source>
</evidence>
<comment type="caution">
    <text evidence="10">The sequence shown here is derived from an EMBL/GenBank/DDBJ whole genome shotgun (WGS) entry which is preliminary data.</text>
</comment>
<reference evidence="10 11" key="1">
    <citation type="submission" date="2013-07" db="EMBL/GenBank/DDBJ databases">
        <authorList>
            <consortium name="DOE Joint Genome Institute"/>
            <person name="Reeve W."/>
            <person name="Huntemann M."/>
            <person name="Han J."/>
            <person name="Chen A."/>
            <person name="Kyrpides N."/>
            <person name="Mavromatis K."/>
            <person name="Markowitz V."/>
            <person name="Palaniappan K."/>
            <person name="Ivanova N."/>
            <person name="Schaumberg A."/>
            <person name="Pati A."/>
            <person name="Liolios K."/>
            <person name="Nordberg H.P."/>
            <person name="Cantor M.N."/>
            <person name="Hua S.X."/>
            <person name="Woyke T."/>
        </authorList>
    </citation>
    <scope>NUCLEOTIDE SEQUENCE [LARGE SCALE GENOMIC DNA]</scope>
    <source>
        <strain evidence="10 11">DSM 43889</strain>
    </source>
</reference>
<dbReference type="InterPro" id="IPR018201">
    <property type="entry name" value="Ketoacyl_synth_AS"/>
</dbReference>
<evidence type="ECO:0000256" key="3">
    <source>
        <dbReference type="ARBA" id="ARBA00022553"/>
    </source>
</evidence>
<dbReference type="CDD" id="cd08952">
    <property type="entry name" value="KR_1_SDR_x"/>
    <property type="match status" value="1"/>
</dbReference>
<dbReference type="InterPro" id="IPR029058">
    <property type="entry name" value="AB_hydrolase_fold"/>
</dbReference>
<dbReference type="SUPFAM" id="SSF52151">
    <property type="entry name" value="FabD/lysophospholipase-like"/>
    <property type="match status" value="1"/>
</dbReference>
<dbReference type="InterPro" id="IPR001227">
    <property type="entry name" value="Ac_transferase_dom_sf"/>
</dbReference>
<dbReference type="InterPro" id="IPR016035">
    <property type="entry name" value="Acyl_Trfase/lysoPLipase"/>
</dbReference>
<dbReference type="SUPFAM" id="SSF53901">
    <property type="entry name" value="Thiolase-like"/>
    <property type="match status" value="1"/>
</dbReference>
<dbReference type="SUPFAM" id="SSF55048">
    <property type="entry name" value="Probable ACP-binding domain of malonyl-CoA ACP transacylase"/>
    <property type="match status" value="1"/>
</dbReference>
<dbReference type="Pfam" id="PF00698">
    <property type="entry name" value="Acyl_transf_1"/>
    <property type="match status" value="1"/>
</dbReference>
<dbReference type="PANTHER" id="PTHR43775">
    <property type="entry name" value="FATTY ACID SYNTHASE"/>
    <property type="match status" value="1"/>
</dbReference>
<dbReference type="SMART" id="SM00824">
    <property type="entry name" value="PKS_TE"/>
    <property type="match status" value="1"/>
</dbReference>
<accession>A0ABT1JEN4</accession>
<dbReference type="InterPro" id="IPR015083">
    <property type="entry name" value="NorB/c/GfsB-D-like_docking"/>
</dbReference>
<dbReference type="Gene3D" id="3.40.50.1820">
    <property type="entry name" value="alpha/beta hydrolase"/>
    <property type="match status" value="1"/>
</dbReference>
<sequence>MSDGTEQVVEALRSSLIENDRLRKQNQRLRSAWTEPVAVVGMSCRYPGGAQSPEDLWRLVLDGTDAITPYPAGRGWETWFGGQDVPPHGGFLHDADLFDPSVFGISPREAVVMDPQQRLLLEASWEVFERAGIDPRSQRESRTGVYVGASPSGYSAATVGTGDSDGFVVTGTANSVLAGRISYCLGLVGPAMTIDTACSSSLVALHVAAQGLRRGECSLAIAGGVTVMANPAAFVEFGRQGGLAADGRCKSFAESADGTGWSEGVGLVLLERLSEARRNGHQVLAVIRGSSVNSDGASNGLTAPNGPSQRRVIRQALADAGLAPAEVDVVEAHGTGTSLGDPIEARALLATYGAERTEPLWLGSIKSNIGHTQAAAGVAGVIKMIQALRHAVLPRTLHVDSPSSTVDWSTGAVRLLTTQRDWPATSRPRRAAVSAFGMSGTNAHLVLEQAPEPAQPAHQPDTDPVVAGPAVPWLLSGRTPAALRAQANRLRSWVSDRPELAVEDVGWSLAHTRAALEHRAAVVAEDREALLSGLAAIAEGRPEPGVVAAAAGERGRPVFVFPGQGAQWSGMAAGLLARSPAFADELRACDRALAPWVDWSVTDVIGQVPGAPELDRVDVVQPALWAVMVSLSGLWRACGVEPAAVLGHSQGEIAAACVAGALSLSDGAQVVALRSRALLALAGQGGMVSLPEAEPRARERISPWSDRLGIAAVNGPRHVVVSGDSGAVDELLAACEAEGVRAKRIPVDYASHSHHVEGLRAEIVDSLSGITPTSSAVPFYSSVTGGRIDTVELDAAYWYRSLRSTVDFDGGARAALVDRHPRFVEVSPHPVLAMSLADIIEDVGSTATTHPTLRRGDDDTGRFTQSLAHAHVHGADVDWSGILAGARRVDLPTYAFRRQRFWSEQVALEAPPAAEEDATAGTALWAAVESGDPAAVTEELDVPSEEDDAVRRLLPHLAAYRDRDRRRARVDRYRHRIDWAPSLDVRPDQVTGTWLVVSPDTGDRVREVLRAHGAAVRATQPERVVDELAASDHLTGVVLVGGAVRDLVETLRALIESGTEVPLWCVTRGAVEAAPGDPAPGGEAALWGVGIVAALEHPDRWGGLIDVPVAPTPESDARLVSVLAEPNGEDQLAVRAQGVFARRLVPAALGARRASTSWRTTGTVLVTGDIATRGPSVARWLTERGAEHVVLLRRTTATTGQLAATVDVGAGPVPTGAPVTVLDVPADPGALLTRLRDQGHAVSGAVHLTTTSDPGSPLANTSGEVVDAAVREEVDLATALDVVLDAPETTFVVLTSTAATWGSGGFAAQAAAGASLDALIRRRRSRGLAGTALAGLPWEDGGERSTALRTQLERRGLRMPAPDAALDALGHALDNDDTSVAVADVDWDRFAASFTSVRQSPLLLDLVDPADAREERPARGDAGAEHAELTGRLAGATPAERHRVLLELVREHVAAVLGHPSADAVDPERAFLEQGFDSLTAVELRDGLRAAVGTALSATLLFDHPSPTALARHLTTLVTTDGDAEPVAEATAPVSDGILGALFQHSMTSGRPDTYSKLLLELATYRPTYRDPAELAGPPSIMRLAEGGTRPSLVCCCTVAMGSGFHEYARLAAGFRGDRDVYALQHPGFAPGQLMPDTFDVLIRTHVETVLDTLGPAPFVLAGHSAGAMMANSLAAALAERGRPPVALVLLDSYPVGSPVLAKWLPELFSGMAAPDGAYTPMDDHRITAWAGYIPLLDDWQAADIPVPTLLARADTPLGEWADDGSWRSSWEFPHSEIDVPGDHFSMLGTHAPQVASGIRHWLSERGW</sequence>
<keyword evidence="3" id="KW-0597">Phosphoprotein</keyword>
<evidence type="ECO:0000256" key="4">
    <source>
        <dbReference type="ARBA" id="ARBA00022679"/>
    </source>
</evidence>
<dbReference type="InterPro" id="IPR057326">
    <property type="entry name" value="KR_dom"/>
</dbReference>
<dbReference type="InterPro" id="IPR014043">
    <property type="entry name" value="Acyl_transferase_dom"/>
</dbReference>
<dbReference type="InterPro" id="IPR016039">
    <property type="entry name" value="Thiolase-like"/>
</dbReference>
<dbReference type="InterPro" id="IPR036291">
    <property type="entry name" value="NAD(P)-bd_dom_sf"/>
</dbReference>
<dbReference type="InterPro" id="IPR009081">
    <property type="entry name" value="PP-bd_ACP"/>
</dbReference>
<keyword evidence="7" id="KW-0012">Acyltransferase</keyword>
<dbReference type="InterPro" id="IPR050091">
    <property type="entry name" value="PKS_NRPS_Biosynth_Enz"/>
</dbReference>
<dbReference type="SUPFAM" id="SSF53474">
    <property type="entry name" value="alpha/beta-Hydrolases"/>
    <property type="match status" value="1"/>
</dbReference>
<dbReference type="InterPro" id="IPR032821">
    <property type="entry name" value="PKS_assoc"/>
</dbReference>
<gene>
    <name evidence="10" type="ORF">G443_000871</name>
</gene>
<dbReference type="SMART" id="SM00825">
    <property type="entry name" value="PKS_KS"/>
    <property type="match status" value="1"/>
</dbReference>
<dbReference type="Gene3D" id="1.10.1200.10">
    <property type="entry name" value="ACP-like"/>
    <property type="match status" value="1"/>
</dbReference>
<dbReference type="Pfam" id="PF00550">
    <property type="entry name" value="PP-binding"/>
    <property type="match status" value="1"/>
</dbReference>
<evidence type="ECO:0000259" key="9">
    <source>
        <dbReference type="PROSITE" id="PS52004"/>
    </source>
</evidence>
<organism evidence="10 11">
    <name type="scientific">Actinoalloteichus caeruleus DSM 43889</name>
    <dbReference type="NCBI Taxonomy" id="1120930"/>
    <lineage>
        <taxon>Bacteria</taxon>
        <taxon>Bacillati</taxon>
        <taxon>Actinomycetota</taxon>
        <taxon>Actinomycetes</taxon>
        <taxon>Pseudonocardiales</taxon>
        <taxon>Pseudonocardiaceae</taxon>
        <taxon>Actinoalloteichus</taxon>
        <taxon>Actinoalloteichus cyanogriseus</taxon>
    </lineage>
</organism>
<dbReference type="InterPro" id="IPR014030">
    <property type="entry name" value="Ketoacyl_synth_N"/>
</dbReference>
<dbReference type="SUPFAM" id="SSF47336">
    <property type="entry name" value="ACP-like"/>
    <property type="match status" value="1"/>
</dbReference>
<dbReference type="PROSITE" id="PS00606">
    <property type="entry name" value="KS3_1"/>
    <property type="match status" value="1"/>
</dbReference>
<dbReference type="PROSITE" id="PS52004">
    <property type="entry name" value="KS3_2"/>
    <property type="match status" value="1"/>
</dbReference>
<dbReference type="InterPro" id="IPR036736">
    <property type="entry name" value="ACP-like_sf"/>
</dbReference>
<dbReference type="Pfam" id="PF08990">
    <property type="entry name" value="Docking"/>
    <property type="match status" value="1"/>
</dbReference>
<evidence type="ECO:0000256" key="2">
    <source>
        <dbReference type="ARBA" id="ARBA00022450"/>
    </source>
</evidence>
<keyword evidence="4 10" id="KW-0808">Transferase</keyword>
<comment type="cofactor">
    <cofactor evidence="1">
        <name>pantetheine 4'-phosphate</name>
        <dbReference type="ChEBI" id="CHEBI:47942"/>
    </cofactor>
</comment>
<dbReference type="EMBL" id="AUBJ02000001">
    <property type="protein sequence ID" value="MCP2330601.1"/>
    <property type="molecule type" value="Genomic_DNA"/>
</dbReference>
<keyword evidence="11" id="KW-1185">Reference proteome</keyword>
<dbReference type="InterPro" id="IPR001031">
    <property type="entry name" value="Thioesterase"/>
</dbReference>
<evidence type="ECO:0000313" key="10">
    <source>
        <dbReference type="EMBL" id="MCP2330601.1"/>
    </source>
</evidence>
<dbReference type="Pfam" id="PF00109">
    <property type="entry name" value="ketoacyl-synt"/>
    <property type="match status" value="1"/>
</dbReference>
<feature type="domain" description="Carrier" evidence="8">
    <location>
        <begin position="1443"/>
        <end position="1518"/>
    </location>
</feature>
<dbReference type="SUPFAM" id="SSF51735">
    <property type="entry name" value="NAD(P)-binding Rossmann-fold domains"/>
    <property type="match status" value="2"/>
</dbReference>
<dbReference type="InterPro" id="IPR020802">
    <property type="entry name" value="TesA-like"/>
</dbReference>
<dbReference type="SMART" id="SM00822">
    <property type="entry name" value="PKS_KR"/>
    <property type="match status" value="1"/>
</dbReference>
<dbReference type="InterPro" id="IPR013968">
    <property type="entry name" value="PKS_KR"/>
</dbReference>
<dbReference type="Gene3D" id="3.30.70.3290">
    <property type="match status" value="1"/>
</dbReference>
<dbReference type="Pfam" id="PF08659">
    <property type="entry name" value="KR"/>
    <property type="match status" value="1"/>
</dbReference>
<dbReference type="Pfam" id="PF18369">
    <property type="entry name" value="PKS_DE"/>
    <property type="match status" value="1"/>
</dbReference>
<dbReference type="PANTHER" id="PTHR43775:SF51">
    <property type="entry name" value="INACTIVE PHENOLPHTHIOCEROL SYNTHESIS POLYKETIDE SYNTHASE TYPE I PKS1-RELATED"/>
    <property type="match status" value="1"/>
</dbReference>
<dbReference type="NCBIfam" id="NF045894">
    <property type="entry name" value="PKS_plus_SDR"/>
    <property type="match status" value="1"/>
</dbReference>
<dbReference type="InterPro" id="IPR020806">
    <property type="entry name" value="PKS_PP-bd"/>
</dbReference>
<keyword evidence="2" id="KW-0596">Phosphopantetheine</keyword>
<reference evidence="10 11" key="2">
    <citation type="submission" date="2022-06" db="EMBL/GenBank/DDBJ databases">
        <title>Genomic Encyclopedia of Type Strains, Phase I: the one thousand microbial genomes (KMG-I) project.</title>
        <authorList>
            <person name="Kyrpides N."/>
        </authorList>
    </citation>
    <scope>NUCLEOTIDE SEQUENCE [LARGE SCALE GENOMIC DNA]</scope>
    <source>
        <strain evidence="10 11">DSM 43889</strain>
    </source>
</reference>
<dbReference type="InterPro" id="IPR016036">
    <property type="entry name" value="Malonyl_transacylase_ACP-bd"/>
</dbReference>
<dbReference type="Pfam" id="PF02801">
    <property type="entry name" value="Ketoacyl-synt_C"/>
    <property type="match status" value="1"/>
</dbReference>
<dbReference type="GO" id="GO:0016740">
    <property type="term" value="F:transferase activity"/>
    <property type="evidence" value="ECO:0007669"/>
    <property type="project" value="UniProtKB-KW"/>
</dbReference>
<dbReference type="Gene3D" id="6.10.140.1830">
    <property type="match status" value="1"/>
</dbReference>
<proteinExistence type="predicted"/>
<evidence type="ECO:0000256" key="1">
    <source>
        <dbReference type="ARBA" id="ARBA00001957"/>
    </source>
</evidence>
<dbReference type="Gene3D" id="3.40.50.720">
    <property type="entry name" value="NAD(P)-binding Rossmann-like Domain"/>
    <property type="match status" value="1"/>
</dbReference>
<keyword evidence="5" id="KW-0045">Antibiotic biosynthesis</keyword>
<dbReference type="Pfam" id="PF00975">
    <property type="entry name" value="Thioesterase"/>
    <property type="match status" value="1"/>
</dbReference>
<evidence type="ECO:0000256" key="7">
    <source>
        <dbReference type="ARBA" id="ARBA00023315"/>
    </source>
</evidence>